<dbReference type="Pfam" id="PF00300">
    <property type="entry name" value="His_Phos_1"/>
    <property type="match status" value="1"/>
</dbReference>
<protein>
    <submittedName>
        <fullName evidence="3">Probable phosphoglycerate mutase</fullName>
    </submittedName>
</protein>
<reference evidence="3 4" key="1">
    <citation type="submission" date="2016-11" db="EMBL/GenBank/DDBJ databases">
        <authorList>
            <person name="Jaros S."/>
            <person name="Januszkiewicz K."/>
            <person name="Wedrychowicz H."/>
        </authorList>
    </citation>
    <scope>NUCLEOTIDE SEQUENCE [LARGE SCALE GENOMIC DNA]</scope>
    <source>
        <strain evidence="3 4">Y1</strain>
    </source>
</reference>
<organism evidence="3 4">
    <name type="scientific">Ruminococcus flavefaciens</name>
    <dbReference type="NCBI Taxonomy" id="1265"/>
    <lineage>
        <taxon>Bacteria</taxon>
        <taxon>Bacillati</taxon>
        <taxon>Bacillota</taxon>
        <taxon>Clostridia</taxon>
        <taxon>Eubacteriales</taxon>
        <taxon>Oscillospiraceae</taxon>
        <taxon>Ruminococcus</taxon>
    </lineage>
</organism>
<dbReference type="GO" id="GO:0016791">
    <property type="term" value="F:phosphatase activity"/>
    <property type="evidence" value="ECO:0007669"/>
    <property type="project" value="TreeGrafter"/>
</dbReference>
<name>A0A1M7HVK4_RUMFL</name>
<dbReference type="SMART" id="SM00855">
    <property type="entry name" value="PGAM"/>
    <property type="match status" value="1"/>
</dbReference>
<feature type="binding site" evidence="2">
    <location>
        <begin position="7"/>
        <end position="14"/>
    </location>
    <ligand>
        <name>substrate</name>
    </ligand>
</feature>
<evidence type="ECO:0000313" key="4">
    <source>
        <dbReference type="Proteomes" id="UP000184394"/>
    </source>
</evidence>
<dbReference type="EMBL" id="FRCT01000003">
    <property type="protein sequence ID" value="SHM32510.1"/>
    <property type="molecule type" value="Genomic_DNA"/>
</dbReference>
<dbReference type="OrthoDB" id="9781415at2"/>
<feature type="binding site" evidence="2">
    <location>
        <begin position="82"/>
        <end position="85"/>
    </location>
    <ligand>
        <name>substrate</name>
    </ligand>
</feature>
<gene>
    <name evidence="3" type="ORF">SAMN04487860_103124</name>
</gene>
<dbReference type="Gene3D" id="3.40.50.1240">
    <property type="entry name" value="Phosphoglycerate mutase-like"/>
    <property type="match status" value="1"/>
</dbReference>
<dbReference type="PIRSF" id="PIRSF000709">
    <property type="entry name" value="6PFK_2-Ptase"/>
    <property type="match status" value="1"/>
</dbReference>
<accession>A0A1M7HVK4</accession>
<dbReference type="PANTHER" id="PTHR48100:SF1">
    <property type="entry name" value="HISTIDINE PHOSPHATASE FAMILY PROTEIN-RELATED"/>
    <property type="match status" value="1"/>
</dbReference>
<dbReference type="InterPro" id="IPR029033">
    <property type="entry name" value="His_PPase_superfam"/>
</dbReference>
<evidence type="ECO:0000256" key="1">
    <source>
        <dbReference type="PIRSR" id="PIRSR613078-1"/>
    </source>
</evidence>
<dbReference type="CDD" id="cd07067">
    <property type="entry name" value="HP_PGM_like"/>
    <property type="match status" value="1"/>
</dbReference>
<dbReference type="InterPro" id="IPR013078">
    <property type="entry name" value="His_Pase_superF_clade-1"/>
</dbReference>
<proteinExistence type="predicted"/>
<dbReference type="SUPFAM" id="SSF53254">
    <property type="entry name" value="Phosphoglycerate mutase-like"/>
    <property type="match status" value="1"/>
</dbReference>
<dbReference type="PANTHER" id="PTHR48100">
    <property type="entry name" value="BROAD-SPECIFICITY PHOSPHATASE YOR283W-RELATED"/>
    <property type="match status" value="1"/>
</dbReference>
<sequence length="179" mass="20474">MKIYSTRHGQTAYNKQEIILGTTNIALDETGVMQAEMLAERIKELGNIDIMIVSPMKRAMTTAKAVADKCEISMIIDDRLREWDYGEYEGKSRFTEGFAENKINFGVRMGKSGESLLQLSHRVYTALDDIISRYRDKNVLIVSHGGVCRVIETYFNDMTTDEFANWFMDNCGLIEYNVN</sequence>
<dbReference type="AlphaFoldDB" id="A0A1M7HVK4"/>
<feature type="active site" description="Tele-phosphohistidine intermediate" evidence="1">
    <location>
        <position position="8"/>
    </location>
</feature>
<feature type="active site" description="Proton donor/acceptor" evidence="1">
    <location>
        <position position="82"/>
    </location>
</feature>
<dbReference type="Proteomes" id="UP000184394">
    <property type="component" value="Unassembled WGS sequence"/>
</dbReference>
<evidence type="ECO:0000313" key="3">
    <source>
        <dbReference type="EMBL" id="SHM32510.1"/>
    </source>
</evidence>
<evidence type="ECO:0000256" key="2">
    <source>
        <dbReference type="PIRSR" id="PIRSR613078-2"/>
    </source>
</evidence>
<dbReference type="RefSeq" id="WP_072949229.1">
    <property type="nucleotide sequence ID" value="NZ_FRCT01000003.1"/>
</dbReference>
<dbReference type="GO" id="GO:0005737">
    <property type="term" value="C:cytoplasm"/>
    <property type="evidence" value="ECO:0007669"/>
    <property type="project" value="TreeGrafter"/>
</dbReference>
<feature type="binding site" evidence="2">
    <location>
        <position position="58"/>
    </location>
    <ligand>
        <name>substrate</name>
    </ligand>
</feature>
<dbReference type="InterPro" id="IPR050275">
    <property type="entry name" value="PGM_Phosphatase"/>
</dbReference>